<gene>
    <name evidence="1" type="ORF">EDD38_7477</name>
</gene>
<dbReference type="Proteomes" id="UP000266906">
    <property type="component" value="Unassembled WGS sequence"/>
</dbReference>
<sequence>MIAPGQTYTSCDPRGGPTIRIEKYQRGDRYAHVVDATTGKYPRVILVSSLHATGTAAWGKPRRTGYRLVTEAAG</sequence>
<organism evidence="1 2">
    <name type="scientific">Kitasatospora cineracea</name>
    <dbReference type="NCBI Taxonomy" id="88074"/>
    <lineage>
        <taxon>Bacteria</taxon>
        <taxon>Bacillati</taxon>
        <taxon>Actinomycetota</taxon>
        <taxon>Actinomycetes</taxon>
        <taxon>Kitasatosporales</taxon>
        <taxon>Streptomycetaceae</taxon>
        <taxon>Kitasatospora</taxon>
    </lineage>
</organism>
<reference evidence="1 2" key="1">
    <citation type="submission" date="2018-11" db="EMBL/GenBank/DDBJ databases">
        <title>Sequencing the genomes of 1000 actinobacteria strains.</title>
        <authorList>
            <person name="Klenk H.-P."/>
        </authorList>
    </citation>
    <scope>NUCLEOTIDE SEQUENCE [LARGE SCALE GENOMIC DNA]</scope>
    <source>
        <strain evidence="1 2">DSM 44781</strain>
    </source>
</reference>
<protein>
    <submittedName>
        <fullName evidence="1">Uncharacterized protein</fullName>
    </submittedName>
</protein>
<accession>A0A3N4R2A0</accession>
<name>A0A3N4R2A0_9ACTN</name>
<dbReference type="AlphaFoldDB" id="A0A3N4R2A0"/>
<evidence type="ECO:0000313" key="1">
    <source>
        <dbReference type="EMBL" id="RPE27332.1"/>
    </source>
</evidence>
<evidence type="ECO:0000313" key="2">
    <source>
        <dbReference type="Proteomes" id="UP000266906"/>
    </source>
</evidence>
<comment type="caution">
    <text evidence="1">The sequence shown here is derived from an EMBL/GenBank/DDBJ whole genome shotgun (WGS) entry which is preliminary data.</text>
</comment>
<proteinExistence type="predicted"/>
<keyword evidence="2" id="KW-1185">Reference proteome</keyword>
<dbReference type="EMBL" id="RKQG01000004">
    <property type="protein sequence ID" value="RPE27332.1"/>
    <property type="molecule type" value="Genomic_DNA"/>
</dbReference>
<dbReference type="RefSeq" id="WP_123821680.1">
    <property type="nucleotide sequence ID" value="NZ_RKQG01000004.1"/>
</dbReference>